<dbReference type="InterPro" id="IPR017703">
    <property type="entry name" value="YgfZ/GCV_T_CS"/>
</dbReference>
<reference evidence="2" key="1">
    <citation type="submission" date="2021-01" db="EMBL/GenBank/DDBJ databases">
        <title>Whole genome shotgun sequence of Rhizocola hellebori NBRC 109834.</title>
        <authorList>
            <person name="Komaki H."/>
            <person name="Tamura T."/>
        </authorList>
    </citation>
    <scope>NUCLEOTIDE SEQUENCE</scope>
    <source>
        <strain evidence="2">NBRC 109834</strain>
    </source>
</reference>
<dbReference type="GO" id="GO:0016226">
    <property type="term" value="P:iron-sulfur cluster assembly"/>
    <property type="evidence" value="ECO:0007669"/>
    <property type="project" value="TreeGrafter"/>
</dbReference>
<gene>
    <name evidence="2" type="ORF">Rhe02_93840</name>
</gene>
<name>A0A8J3QKJ9_9ACTN</name>
<dbReference type="EMBL" id="BONY01000128">
    <property type="protein sequence ID" value="GIH11317.1"/>
    <property type="molecule type" value="Genomic_DNA"/>
</dbReference>
<dbReference type="Proteomes" id="UP000612899">
    <property type="component" value="Unassembled WGS sequence"/>
</dbReference>
<evidence type="ECO:0000313" key="2">
    <source>
        <dbReference type="EMBL" id="GIH11317.1"/>
    </source>
</evidence>
<dbReference type="PANTHER" id="PTHR22602:SF0">
    <property type="entry name" value="TRANSFERASE CAF17, MITOCHONDRIAL-RELATED"/>
    <property type="match status" value="1"/>
</dbReference>
<dbReference type="PIRSF" id="PIRSF006487">
    <property type="entry name" value="GcvT"/>
    <property type="match status" value="1"/>
</dbReference>
<sequence length="334" mass="36000">MRLITVGQLDPDSLDAPVAAHFGDPLREQRLSPALVDRSHRGVLVLTGPERLSFLHNLTSQHLADLPEGKATQALLLSPHGHLEHHLWISSVGDELFLDVEPGAVEPLEQFLLKMRFFTQVEIARSDLRVFSIVGDDHGLGEPDLLPVPGAKFATGAVPPRPTSLFPLQRLPGGGFVRRTELGVDLLLPPGAELPDVPRAGIWAYEAHRVAAGIPRIGFDTDHRTLPSEVDLTAAAVHLEKGCYRGQETVARVHHLGRPPRALRLLHFDGIATDHLPRPGTPVTAGDRAVGFVGTAVQHFELGPIALGVLKRNISGDAPLIAGESTVAVESLHD</sequence>
<evidence type="ECO:0000313" key="3">
    <source>
        <dbReference type="Proteomes" id="UP000612899"/>
    </source>
</evidence>
<dbReference type="InterPro" id="IPR045179">
    <property type="entry name" value="YgfZ/GcvT"/>
</dbReference>
<protein>
    <recommendedName>
        <fullName evidence="4">Folate-binding protein</fullName>
    </recommendedName>
</protein>
<dbReference type="AlphaFoldDB" id="A0A8J3QKJ9"/>
<dbReference type="RefSeq" id="WP_203915038.1">
    <property type="nucleotide sequence ID" value="NZ_BONY01000128.1"/>
</dbReference>
<evidence type="ECO:0008006" key="4">
    <source>
        <dbReference type="Google" id="ProtNLM"/>
    </source>
</evidence>
<keyword evidence="3" id="KW-1185">Reference proteome</keyword>
<dbReference type="Gene3D" id="3.30.1360.120">
    <property type="entry name" value="Probable tRNA modification gtpase trme, domain 1"/>
    <property type="match status" value="1"/>
</dbReference>
<evidence type="ECO:0000256" key="1">
    <source>
        <dbReference type="ARBA" id="ARBA00022946"/>
    </source>
</evidence>
<keyword evidence="1" id="KW-0809">Transit peptide</keyword>
<accession>A0A8J3QKJ9</accession>
<dbReference type="SUPFAM" id="SSF103025">
    <property type="entry name" value="Folate-binding domain"/>
    <property type="match status" value="1"/>
</dbReference>
<dbReference type="PANTHER" id="PTHR22602">
    <property type="entry name" value="TRANSFERASE CAF17, MITOCHONDRIAL-RELATED"/>
    <property type="match status" value="1"/>
</dbReference>
<dbReference type="NCBIfam" id="TIGR03317">
    <property type="entry name" value="ygfZ_signature"/>
    <property type="match status" value="1"/>
</dbReference>
<proteinExistence type="predicted"/>
<comment type="caution">
    <text evidence="2">The sequence shown here is derived from an EMBL/GenBank/DDBJ whole genome shotgun (WGS) entry which is preliminary data.</text>
</comment>
<dbReference type="InterPro" id="IPR027266">
    <property type="entry name" value="TrmE/GcvT-like"/>
</dbReference>
<organism evidence="2 3">
    <name type="scientific">Rhizocola hellebori</name>
    <dbReference type="NCBI Taxonomy" id="1392758"/>
    <lineage>
        <taxon>Bacteria</taxon>
        <taxon>Bacillati</taxon>
        <taxon>Actinomycetota</taxon>
        <taxon>Actinomycetes</taxon>
        <taxon>Micromonosporales</taxon>
        <taxon>Micromonosporaceae</taxon>
        <taxon>Rhizocola</taxon>
    </lineage>
</organism>